<dbReference type="PANTHER" id="PTHR30399">
    <property type="entry name" value="UNCHARACTERIZED PROTEIN YGJP"/>
    <property type="match status" value="1"/>
</dbReference>
<dbReference type="InterPro" id="IPR002725">
    <property type="entry name" value="YgjP-like_metallopeptidase"/>
</dbReference>
<organism evidence="3 4">
    <name type="scientific">Rhodocista pekingensis</name>
    <dbReference type="NCBI Taxonomy" id="201185"/>
    <lineage>
        <taxon>Bacteria</taxon>
        <taxon>Pseudomonadati</taxon>
        <taxon>Pseudomonadota</taxon>
        <taxon>Alphaproteobacteria</taxon>
        <taxon>Rhodospirillales</taxon>
        <taxon>Azospirillaceae</taxon>
        <taxon>Rhodocista</taxon>
    </lineage>
</organism>
<dbReference type="EMBL" id="JBHTCM010000007">
    <property type="protein sequence ID" value="MFC7332780.1"/>
    <property type="molecule type" value="Genomic_DNA"/>
</dbReference>
<feature type="compositionally biased region" description="Basic residues" evidence="1">
    <location>
        <begin position="1"/>
        <end position="14"/>
    </location>
</feature>
<comment type="caution">
    <text evidence="3">The sequence shown here is derived from an EMBL/GenBank/DDBJ whole genome shotgun (WGS) entry which is preliminary data.</text>
</comment>
<accession>A0ABW2KTX8</accession>
<evidence type="ECO:0000256" key="1">
    <source>
        <dbReference type="SAM" id="MobiDB-lite"/>
    </source>
</evidence>
<name>A0ABW2KTX8_9PROT</name>
<feature type="region of interest" description="Disordered" evidence="1">
    <location>
        <begin position="1"/>
        <end position="23"/>
    </location>
</feature>
<evidence type="ECO:0000313" key="4">
    <source>
        <dbReference type="Proteomes" id="UP001596456"/>
    </source>
</evidence>
<proteinExistence type="predicted"/>
<dbReference type="PANTHER" id="PTHR30399:SF1">
    <property type="entry name" value="UTP PYROPHOSPHATASE"/>
    <property type="match status" value="1"/>
</dbReference>
<evidence type="ECO:0000259" key="2">
    <source>
        <dbReference type="Pfam" id="PF01863"/>
    </source>
</evidence>
<keyword evidence="4" id="KW-1185">Reference proteome</keyword>
<feature type="domain" description="YgjP-like metallopeptidase" evidence="2">
    <location>
        <begin position="48"/>
        <end position="250"/>
    </location>
</feature>
<dbReference type="Gene3D" id="3.30.2010.10">
    <property type="entry name" value="Metalloproteases ('zincins'), catalytic domain"/>
    <property type="match status" value="1"/>
</dbReference>
<dbReference type="Proteomes" id="UP001596456">
    <property type="component" value="Unassembled WGS sequence"/>
</dbReference>
<dbReference type="InterPro" id="IPR053136">
    <property type="entry name" value="UTP_pyrophosphatase-like"/>
</dbReference>
<dbReference type="Pfam" id="PF01863">
    <property type="entry name" value="YgjP-like"/>
    <property type="match status" value="1"/>
</dbReference>
<dbReference type="RefSeq" id="WP_377357436.1">
    <property type="nucleotide sequence ID" value="NZ_JBHTCM010000007.1"/>
</dbReference>
<gene>
    <name evidence="3" type="ORF">ACFQPS_06365</name>
</gene>
<evidence type="ECO:0000313" key="3">
    <source>
        <dbReference type="EMBL" id="MFC7332780.1"/>
    </source>
</evidence>
<protein>
    <submittedName>
        <fullName evidence="3">M48 family metallopeptidase</fullName>
    </submittedName>
</protein>
<reference evidence="4" key="1">
    <citation type="journal article" date="2019" name="Int. J. Syst. Evol. Microbiol.">
        <title>The Global Catalogue of Microorganisms (GCM) 10K type strain sequencing project: providing services to taxonomists for standard genome sequencing and annotation.</title>
        <authorList>
            <consortium name="The Broad Institute Genomics Platform"/>
            <consortium name="The Broad Institute Genome Sequencing Center for Infectious Disease"/>
            <person name="Wu L."/>
            <person name="Ma J."/>
        </authorList>
    </citation>
    <scope>NUCLEOTIDE SEQUENCE [LARGE SCALE GENOMIC DNA]</scope>
    <source>
        <strain evidence="4">CGMCC 1.16275</strain>
    </source>
</reference>
<dbReference type="CDD" id="cd07344">
    <property type="entry name" value="M48_yhfN_like"/>
    <property type="match status" value="1"/>
</dbReference>
<sequence>MFGRLLKPRAKAPPRRTPAAKSPPLRVRALAVDGVPAPLELRLSPRARRLSLRVDAARELVQVVAPAGVGDAEIARFVGRHLDWVRRRLAAIPPRLPFADGALVPILGVPHRIRHDPDHRGAPRTAAGPDGPELRVGGGAEFLARRVREWLKAEARRRLAERARAKAAGLGATVAAVSVRDTRSRWGSCSAGGRLSFSWRLILAPEPVFDYVVAHEVAHLREMNHSPRFWALCATLTAEVDGPRAWLKAHGAALHRYG</sequence>